<name>A0A0E9W956_ANGAN</name>
<feature type="region of interest" description="Disordered" evidence="1">
    <location>
        <begin position="1"/>
        <end position="31"/>
    </location>
</feature>
<dbReference type="EMBL" id="GBXM01021761">
    <property type="protein sequence ID" value="JAH86816.1"/>
    <property type="molecule type" value="Transcribed_RNA"/>
</dbReference>
<protein>
    <submittedName>
        <fullName evidence="2">Uncharacterized protein</fullName>
    </submittedName>
</protein>
<accession>A0A0E9W956</accession>
<proteinExistence type="predicted"/>
<organism evidence="2">
    <name type="scientific">Anguilla anguilla</name>
    <name type="common">European freshwater eel</name>
    <name type="synonym">Muraena anguilla</name>
    <dbReference type="NCBI Taxonomy" id="7936"/>
    <lineage>
        <taxon>Eukaryota</taxon>
        <taxon>Metazoa</taxon>
        <taxon>Chordata</taxon>
        <taxon>Craniata</taxon>
        <taxon>Vertebrata</taxon>
        <taxon>Euteleostomi</taxon>
        <taxon>Actinopterygii</taxon>
        <taxon>Neopterygii</taxon>
        <taxon>Teleostei</taxon>
        <taxon>Anguilliformes</taxon>
        <taxon>Anguillidae</taxon>
        <taxon>Anguilla</taxon>
    </lineage>
</organism>
<evidence type="ECO:0000313" key="2">
    <source>
        <dbReference type="EMBL" id="JAH86816.1"/>
    </source>
</evidence>
<sequence>MKGKNTQFKLAHGESPPLPPPQARSTFTCLM</sequence>
<reference evidence="2" key="1">
    <citation type="submission" date="2014-11" db="EMBL/GenBank/DDBJ databases">
        <authorList>
            <person name="Amaro Gonzalez C."/>
        </authorList>
    </citation>
    <scope>NUCLEOTIDE SEQUENCE</scope>
</reference>
<evidence type="ECO:0000256" key="1">
    <source>
        <dbReference type="SAM" id="MobiDB-lite"/>
    </source>
</evidence>
<dbReference type="AlphaFoldDB" id="A0A0E9W956"/>
<reference evidence="2" key="2">
    <citation type="journal article" date="2015" name="Fish Shellfish Immunol.">
        <title>Early steps in the European eel (Anguilla anguilla)-Vibrio vulnificus interaction in the gills: Role of the RtxA13 toxin.</title>
        <authorList>
            <person name="Callol A."/>
            <person name="Pajuelo D."/>
            <person name="Ebbesson L."/>
            <person name="Teles M."/>
            <person name="MacKenzie S."/>
            <person name="Amaro C."/>
        </authorList>
    </citation>
    <scope>NUCLEOTIDE SEQUENCE</scope>
</reference>